<organism evidence="2 3">
    <name type="scientific">Brassica cretica</name>
    <name type="common">Mustard</name>
    <dbReference type="NCBI Taxonomy" id="69181"/>
    <lineage>
        <taxon>Eukaryota</taxon>
        <taxon>Viridiplantae</taxon>
        <taxon>Streptophyta</taxon>
        <taxon>Embryophyta</taxon>
        <taxon>Tracheophyta</taxon>
        <taxon>Spermatophyta</taxon>
        <taxon>Magnoliopsida</taxon>
        <taxon>eudicotyledons</taxon>
        <taxon>Gunneridae</taxon>
        <taxon>Pentapetalae</taxon>
        <taxon>rosids</taxon>
        <taxon>malvids</taxon>
        <taxon>Brassicales</taxon>
        <taxon>Brassicaceae</taxon>
        <taxon>Brassiceae</taxon>
        <taxon>Brassica</taxon>
    </lineage>
</organism>
<evidence type="ECO:0000313" key="2">
    <source>
        <dbReference type="EMBL" id="KAF3487661.1"/>
    </source>
</evidence>
<comment type="caution">
    <text evidence="2">The sequence shown here is derived from an EMBL/GenBank/DDBJ whole genome shotgun (WGS) entry which is preliminary data.</text>
</comment>
<protein>
    <submittedName>
        <fullName evidence="2">Uncharacterized protein</fullName>
    </submittedName>
</protein>
<keyword evidence="1" id="KW-0472">Membrane</keyword>
<feature type="transmembrane region" description="Helical" evidence="1">
    <location>
        <begin position="57"/>
        <end position="76"/>
    </location>
</feature>
<dbReference type="Proteomes" id="UP000712600">
    <property type="component" value="Unassembled WGS sequence"/>
</dbReference>
<dbReference type="EMBL" id="QGKX02002183">
    <property type="protein sequence ID" value="KAF3487661.1"/>
    <property type="molecule type" value="Genomic_DNA"/>
</dbReference>
<gene>
    <name evidence="2" type="ORF">F2Q69_00055574</name>
</gene>
<keyword evidence="1" id="KW-1133">Transmembrane helix</keyword>
<evidence type="ECO:0000313" key="3">
    <source>
        <dbReference type="Proteomes" id="UP000712600"/>
    </source>
</evidence>
<sequence>MNATLNNFTYWYSTYLGTNTFRHLHYTDRSIPYGFRFLKRLQRPPLKHTRRSSRTHTNAQTGCCFFFLCILLLLLVCLEVDAAASSATAAAAPSASSCALCRMIKRSIMNIWSRRFDHYGEGAMGLSFPLYPL</sequence>
<name>A0A8S9MWX2_BRACR</name>
<reference evidence="2" key="1">
    <citation type="submission" date="2019-12" db="EMBL/GenBank/DDBJ databases">
        <title>Genome sequencing and annotation of Brassica cretica.</title>
        <authorList>
            <person name="Studholme D.J."/>
            <person name="Sarris P."/>
        </authorList>
    </citation>
    <scope>NUCLEOTIDE SEQUENCE</scope>
    <source>
        <strain evidence="2">PFS-109/04</strain>
        <tissue evidence="2">Leaf</tissue>
    </source>
</reference>
<keyword evidence="1" id="KW-0812">Transmembrane</keyword>
<evidence type="ECO:0000256" key="1">
    <source>
        <dbReference type="SAM" id="Phobius"/>
    </source>
</evidence>
<accession>A0A8S9MWX2</accession>
<proteinExistence type="predicted"/>
<dbReference type="AlphaFoldDB" id="A0A8S9MWX2"/>